<protein>
    <submittedName>
        <fullName evidence="1">Uncharacterized protein</fullName>
    </submittedName>
</protein>
<evidence type="ECO:0000313" key="1">
    <source>
        <dbReference type="EMBL" id="PIZ35637.1"/>
    </source>
</evidence>
<reference evidence="2" key="1">
    <citation type="submission" date="2017-09" db="EMBL/GenBank/DDBJ databases">
        <title>Depth-based differentiation of microbial function through sediment-hosted aquifers and enrichment of novel symbionts in the deep terrestrial subsurface.</title>
        <authorList>
            <person name="Probst A.J."/>
            <person name="Ladd B."/>
            <person name="Jarett J.K."/>
            <person name="Geller-Mcgrath D.E."/>
            <person name="Sieber C.M.K."/>
            <person name="Emerson J.B."/>
            <person name="Anantharaman K."/>
            <person name="Thomas B.C."/>
            <person name="Malmstrom R."/>
            <person name="Stieglmeier M."/>
            <person name="Klingl A."/>
            <person name="Woyke T."/>
            <person name="Ryan C.M."/>
            <person name="Banfield J.F."/>
        </authorList>
    </citation>
    <scope>NUCLEOTIDE SEQUENCE [LARGE SCALE GENOMIC DNA]</scope>
</reference>
<proteinExistence type="predicted"/>
<organism evidence="1 2">
    <name type="scientific">Candidatus Aquicultor secundus</name>
    <dbReference type="NCBI Taxonomy" id="1973895"/>
    <lineage>
        <taxon>Bacteria</taxon>
        <taxon>Bacillati</taxon>
        <taxon>Actinomycetota</taxon>
        <taxon>Candidatus Aquicultoria</taxon>
        <taxon>Candidatus Aquicultorales</taxon>
        <taxon>Candidatus Aquicultoraceae</taxon>
        <taxon>Candidatus Aquicultor</taxon>
    </lineage>
</organism>
<evidence type="ECO:0000313" key="2">
    <source>
        <dbReference type="Proteomes" id="UP000230956"/>
    </source>
</evidence>
<gene>
    <name evidence="1" type="ORF">COY37_09910</name>
</gene>
<sequence>MRRSLLVKLIAMIALSIVIGVGIFIHAQVGQSPVANAQVGQSLSPLDSEEARDWGKNGLKLDMPTSESKLSEEQAIKAALVLCPGYDKASSVKARYVKIQPADGSVTSWNGNRWIIGFKGIHQLASGGHMYGDDGSAGEWYFDTFYVILNADDGSWVGGFSGTGKRENAK</sequence>
<dbReference type="EMBL" id="PFNG01000231">
    <property type="protein sequence ID" value="PIZ35637.1"/>
    <property type="molecule type" value="Genomic_DNA"/>
</dbReference>
<comment type="caution">
    <text evidence="1">The sequence shown here is derived from an EMBL/GenBank/DDBJ whole genome shotgun (WGS) entry which is preliminary data.</text>
</comment>
<dbReference type="AlphaFoldDB" id="A0A2M7T5S9"/>
<name>A0A2M7T5S9_9ACTN</name>
<accession>A0A2M7T5S9</accession>
<dbReference type="RefSeq" id="WP_286977426.1">
    <property type="nucleotide sequence ID" value="NZ_PEXG01000005.1"/>
</dbReference>
<dbReference type="Proteomes" id="UP000230956">
    <property type="component" value="Unassembled WGS sequence"/>
</dbReference>